<evidence type="ECO:0000256" key="1">
    <source>
        <dbReference type="SAM" id="Phobius"/>
    </source>
</evidence>
<comment type="caution">
    <text evidence="2">The sequence shown here is derived from an EMBL/GenBank/DDBJ whole genome shotgun (WGS) entry which is preliminary data.</text>
</comment>
<name>A0AAD8YFP3_9STRA</name>
<protein>
    <recommendedName>
        <fullName evidence="4">Fatty acid hydroxylase domain-containing protein</fullName>
    </recommendedName>
</protein>
<organism evidence="2 3">
    <name type="scientific">Skeletonema marinoi</name>
    <dbReference type="NCBI Taxonomy" id="267567"/>
    <lineage>
        <taxon>Eukaryota</taxon>
        <taxon>Sar</taxon>
        <taxon>Stramenopiles</taxon>
        <taxon>Ochrophyta</taxon>
        <taxon>Bacillariophyta</taxon>
        <taxon>Coscinodiscophyceae</taxon>
        <taxon>Thalassiosirophycidae</taxon>
        <taxon>Thalassiosirales</taxon>
        <taxon>Skeletonemataceae</taxon>
        <taxon>Skeletonema</taxon>
        <taxon>Skeletonema marinoi-dohrnii complex</taxon>
    </lineage>
</organism>
<keyword evidence="3" id="KW-1185">Reference proteome</keyword>
<evidence type="ECO:0000313" key="3">
    <source>
        <dbReference type="Proteomes" id="UP001224775"/>
    </source>
</evidence>
<accession>A0AAD8YFP3</accession>
<dbReference type="EMBL" id="JATAAI010000006">
    <property type="protein sequence ID" value="KAK1745023.1"/>
    <property type="molecule type" value="Genomic_DNA"/>
</dbReference>
<keyword evidence="1" id="KW-0472">Membrane</keyword>
<dbReference type="Proteomes" id="UP001224775">
    <property type="component" value="Unassembled WGS sequence"/>
</dbReference>
<evidence type="ECO:0008006" key="4">
    <source>
        <dbReference type="Google" id="ProtNLM"/>
    </source>
</evidence>
<proteinExistence type="predicted"/>
<keyword evidence="1" id="KW-0812">Transmembrane</keyword>
<keyword evidence="1" id="KW-1133">Transmembrane helix</keyword>
<reference evidence="2" key="1">
    <citation type="submission" date="2023-06" db="EMBL/GenBank/DDBJ databases">
        <title>Survivors Of The Sea: Transcriptome response of Skeletonema marinoi to long-term dormancy.</title>
        <authorList>
            <person name="Pinder M.I.M."/>
            <person name="Kourtchenko O."/>
            <person name="Robertson E.K."/>
            <person name="Larsson T."/>
            <person name="Maumus F."/>
            <person name="Osuna-Cruz C.M."/>
            <person name="Vancaester E."/>
            <person name="Stenow R."/>
            <person name="Vandepoele K."/>
            <person name="Ploug H."/>
            <person name="Bruchert V."/>
            <person name="Godhe A."/>
            <person name="Topel M."/>
        </authorList>
    </citation>
    <scope>NUCLEOTIDE SEQUENCE</scope>
    <source>
        <strain evidence="2">R05AC</strain>
    </source>
</reference>
<sequence>MCNPKTFTAATPTRRPSMRAQQQKLQSVVLDSATALFVFITSTTIHLVAMIEKLFKCKVLPTREPGAPPVRYVSLDLRSVTYLSINSLNEYAFVMRLTHYLWHGGHLQMVPWRMEEISVANTILALGIMLVSMDLLYAPLHHFLHLPSMYPLIHKHHHRQHYPVRGYLDAGNEHPIEHMIGVVCTWFAVLTAEMLLPSCQLWLTGNAHSPDLVTKGGGVHAVTVLIFFNLHAALAMLNHSPYNVNFSMPFIGSSNLFGKDND</sequence>
<dbReference type="AlphaFoldDB" id="A0AAD8YFP3"/>
<feature type="transmembrane region" description="Helical" evidence="1">
    <location>
        <begin position="33"/>
        <end position="51"/>
    </location>
</feature>
<evidence type="ECO:0000313" key="2">
    <source>
        <dbReference type="EMBL" id="KAK1745023.1"/>
    </source>
</evidence>
<gene>
    <name evidence="2" type="ORF">QTG54_004314</name>
</gene>